<dbReference type="Gene3D" id="3.40.50.300">
    <property type="entry name" value="P-loop containing nucleotide triphosphate hydrolases"/>
    <property type="match status" value="1"/>
</dbReference>
<dbReference type="AlphaFoldDB" id="A0A5N6R128"/>
<comment type="similarity">
    <text evidence="1">Belongs to the TRAFAC class TrmE-Era-EngA-EngB-Septin-like GTPase superfamily. AIG1/Toc34/Toc159-like paraseptin GTPase family. IAN subfamily.</text>
</comment>
<keyword evidence="2" id="KW-0547">Nucleotide-binding</keyword>
<dbReference type="OrthoDB" id="8954335at2759"/>
<evidence type="ECO:0000256" key="1">
    <source>
        <dbReference type="ARBA" id="ARBA00008535"/>
    </source>
</evidence>
<sequence length="322" mass="36323">MISGSTMDCEHTNSPPNVVRTLVLFGRTGNGKSATGNTILGDKKAFMSKKSSSAVTVNCEVQRTVLRDGKIINVIDTPGLFDNTVGSDVVCREIASCISMAMDGIHAVLAVFSARTRFSEEEVAAVRSLQTIFGSRILDYIIVVFTGGDGFEDNDETFEDYLGSAGCPEPLKEIIVLCKNRVVVFDNKTKDESKRVEQIEKLLSHVNMVVEQNGGRPYTDELFAEWKELEIKLRSERERFDSKKDHSSQQVLEFKDQKERSYEEQLKRITEMIESKLRGKTITLEQQLEEEKAARMKVEKLDCLNEEKSNELIRSSARSETW</sequence>
<keyword evidence="6" id="KW-1185">Reference proteome</keyword>
<dbReference type="Proteomes" id="UP000327013">
    <property type="component" value="Chromosome 3"/>
</dbReference>
<dbReference type="SUPFAM" id="SSF52540">
    <property type="entry name" value="P-loop containing nucleoside triphosphate hydrolases"/>
    <property type="match status" value="1"/>
</dbReference>
<accession>A0A5N6R128</accession>
<protein>
    <recommendedName>
        <fullName evidence="4">AIG1-type G domain-containing protein</fullName>
    </recommendedName>
</protein>
<evidence type="ECO:0000313" key="6">
    <source>
        <dbReference type="Proteomes" id="UP000327013"/>
    </source>
</evidence>
<dbReference type="PROSITE" id="PS51720">
    <property type="entry name" value="G_AIG1"/>
    <property type="match status" value="1"/>
</dbReference>
<proteinExistence type="inferred from homology"/>
<organism evidence="5 6">
    <name type="scientific">Carpinus fangiana</name>
    <dbReference type="NCBI Taxonomy" id="176857"/>
    <lineage>
        <taxon>Eukaryota</taxon>
        <taxon>Viridiplantae</taxon>
        <taxon>Streptophyta</taxon>
        <taxon>Embryophyta</taxon>
        <taxon>Tracheophyta</taxon>
        <taxon>Spermatophyta</taxon>
        <taxon>Magnoliopsida</taxon>
        <taxon>eudicotyledons</taxon>
        <taxon>Gunneridae</taxon>
        <taxon>Pentapetalae</taxon>
        <taxon>rosids</taxon>
        <taxon>fabids</taxon>
        <taxon>Fagales</taxon>
        <taxon>Betulaceae</taxon>
        <taxon>Carpinus</taxon>
    </lineage>
</organism>
<feature type="domain" description="AIG1-type G" evidence="4">
    <location>
        <begin position="17"/>
        <end position="227"/>
    </location>
</feature>
<dbReference type="InterPro" id="IPR027417">
    <property type="entry name" value="P-loop_NTPase"/>
</dbReference>
<dbReference type="InterPro" id="IPR006703">
    <property type="entry name" value="G_AIG1"/>
</dbReference>
<dbReference type="GO" id="GO:0005525">
    <property type="term" value="F:GTP binding"/>
    <property type="evidence" value="ECO:0007669"/>
    <property type="project" value="UniProtKB-KW"/>
</dbReference>
<dbReference type="InterPro" id="IPR045058">
    <property type="entry name" value="GIMA/IAN/Toc"/>
</dbReference>
<dbReference type="PANTHER" id="PTHR10903:SF184">
    <property type="entry name" value="GTP-BINDING PROTEIN A"/>
    <property type="match status" value="1"/>
</dbReference>
<dbReference type="EMBL" id="CM017323">
    <property type="protein sequence ID" value="KAE8022314.1"/>
    <property type="molecule type" value="Genomic_DNA"/>
</dbReference>
<dbReference type="FunFam" id="3.40.50.300:FF:000840">
    <property type="entry name" value="Immune-associated nucleotide-binding protein 9"/>
    <property type="match status" value="1"/>
</dbReference>
<evidence type="ECO:0000256" key="2">
    <source>
        <dbReference type="ARBA" id="ARBA00022741"/>
    </source>
</evidence>
<dbReference type="Pfam" id="PF04548">
    <property type="entry name" value="AIG1"/>
    <property type="match status" value="1"/>
</dbReference>
<dbReference type="PANTHER" id="PTHR10903">
    <property type="entry name" value="GTPASE, IMAP FAMILY MEMBER-RELATED"/>
    <property type="match status" value="1"/>
</dbReference>
<keyword evidence="3" id="KW-0342">GTP-binding</keyword>
<evidence type="ECO:0000259" key="4">
    <source>
        <dbReference type="PROSITE" id="PS51720"/>
    </source>
</evidence>
<dbReference type="CDD" id="cd01852">
    <property type="entry name" value="AIG1"/>
    <property type="match status" value="1"/>
</dbReference>
<reference evidence="5 6" key="1">
    <citation type="submission" date="2019-06" db="EMBL/GenBank/DDBJ databases">
        <title>A chromosomal-level reference genome of Carpinus fangiana (Coryloideae, Betulaceae).</title>
        <authorList>
            <person name="Yang X."/>
            <person name="Wang Z."/>
            <person name="Zhang L."/>
            <person name="Hao G."/>
            <person name="Liu J."/>
            <person name="Yang Y."/>
        </authorList>
    </citation>
    <scope>NUCLEOTIDE SEQUENCE [LARGE SCALE GENOMIC DNA]</scope>
    <source>
        <strain evidence="5">Cfa_2016G</strain>
        <tissue evidence="5">Leaf</tissue>
    </source>
</reference>
<gene>
    <name evidence="5" type="ORF">FH972_008124</name>
</gene>
<evidence type="ECO:0000313" key="5">
    <source>
        <dbReference type="EMBL" id="KAE8022314.1"/>
    </source>
</evidence>
<evidence type="ECO:0000256" key="3">
    <source>
        <dbReference type="ARBA" id="ARBA00023134"/>
    </source>
</evidence>
<name>A0A5N6R128_9ROSI</name>